<dbReference type="EMBL" id="GGMR01003057">
    <property type="protein sequence ID" value="MBY15676.1"/>
    <property type="molecule type" value="Transcribed_RNA"/>
</dbReference>
<gene>
    <name evidence="1" type="ORF">g.175379</name>
</gene>
<organism evidence="1">
    <name type="scientific">Schizaphis graminum</name>
    <name type="common">Green bug aphid</name>
    <dbReference type="NCBI Taxonomy" id="13262"/>
    <lineage>
        <taxon>Eukaryota</taxon>
        <taxon>Metazoa</taxon>
        <taxon>Ecdysozoa</taxon>
        <taxon>Arthropoda</taxon>
        <taxon>Hexapoda</taxon>
        <taxon>Insecta</taxon>
        <taxon>Pterygota</taxon>
        <taxon>Neoptera</taxon>
        <taxon>Paraneoptera</taxon>
        <taxon>Hemiptera</taxon>
        <taxon>Sternorrhyncha</taxon>
        <taxon>Aphidomorpha</taxon>
        <taxon>Aphidoidea</taxon>
        <taxon>Aphididae</taxon>
        <taxon>Aphidini</taxon>
        <taxon>Schizaphis</taxon>
    </lineage>
</organism>
<name>A0A2S2NFX1_SCHGA</name>
<reference evidence="1" key="1">
    <citation type="submission" date="2018-04" db="EMBL/GenBank/DDBJ databases">
        <title>Transcriptome of Schizaphis graminum biotype I.</title>
        <authorList>
            <person name="Scully E.D."/>
            <person name="Geib S.M."/>
            <person name="Palmer N.A."/>
            <person name="Koch K."/>
            <person name="Bradshaw J."/>
            <person name="Heng-Moss T."/>
            <person name="Sarath G."/>
        </authorList>
    </citation>
    <scope>NUCLEOTIDE SEQUENCE</scope>
</reference>
<protein>
    <submittedName>
        <fullName evidence="1">Uncharacterized protein</fullName>
    </submittedName>
</protein>
<sequence length="107" mass="12780">MHIFHVFQYYSVRYRLRIFSFMVGKNKTRHSGCKRILNLLPAKIVYKHSSYCTFILFNVSRIRYTYIARDETFKIKLSTDTRTKYLSLARIAVITISHYIAGINVKY</sequence>
<evidence type="ECO:0000313" key="1">
    <source>
        <dbReference type="EMBL" id="MBY15676.1"/>
    </source>
</evidence>
<dbReference type="AlphaFoldDB" id="A0A2S2NFX1"/>
<proteinExistence type="predicted"/>
<accession>A0A2S2NFX1</accession>